<organism evidence="1">
    <name type="scientific">bioreactor metagenome</name>
    <dbReference type="NCBI Taxonomy" id="1076179"/>
    <lineage>
        <taxon>unclassified sequences</taxon>
        <taxon>metagenomes</taxon>
        <taxon>ecological metagenomes</taxon>
    </lineage>
</organism>
<sequence>MKNRYEILKERDVPAALDRRIMAAAALKARAARFRRMWRNCSLSAGAAAAALLVAGTLFLLPGAYRESPAEPTKSVRNELLALTDWSAFEQESYNLSFELYSGRQAVAELANVKIQEEY</sequence>
<gene>
    <name evidence="1" type="ORF">SDC9_157913</name>
</gene>
<reference evidence="1" key="1">
    <citation type="submission" date="2019-08" db="EMBL/GenBank/DDBJ databases">
        <authorList>
            <person name="Kucharzyk K."/>
            <person name="Murdoch R.W."/>
            <person name="Higgins S."/>
            <person name="Loffler F."/>
        </authorList>
    </citation>
    <scope>NUCLEOTIDE SEQUENCE</scope>
</reference>
<protein>
    <submittedName>
        <fullName evidence="1">Uncharacterized protein</fullName>
    </submittedName>
</protein>
<comment type="caution">
    <text evidence="1">The sequence shown here is derived from an EMBL/GenBank/DDBJ whole genome shotgun (WGS) entry which is preliminary data.</text>
</comment>
<dbReference type="EMBL" id="VSSQ01056788">
    <property type="protein sequence ID" value="MPN10618.1"/>
    <property type="molecule type" value="Genomic_DNA"/>
</dbReference>
<evidence type="ECO:0000313" key="1">
    <source>
        <dbReference type="EMBL" id="MPN10618.1"/>
    </source>
</evidence>
<name>A0A645F8D8_9ZZZZ</name>
<proteinExistence type="predicted"/>
<accession>A0A645F8D8</accession>
<dbReference type="AlphaFoldDB" id="A0A645F8D8"/>